<evidence type="ECO:0000313" key="1">
    <source>
        <dbReference type="EMBL" id="RRT55004.1"/>
    </source>
</evidence>
<sequence length="71" mass="8158">MQLGTRLEYVRGYWELARMTQDFTEGIEKIAKNTSGDRRRRTVRLTARNAGGCWIMGVRSLSLVVISDRNP</sequence>
<evidence type="ECO:0000313" key="2">
    <source>
        <dbReference type="Proteomes" id="UP000287651"/>
    </source>
</evidence>
<comment type="caution">
    <text evidence="1">The sequence shown here is derived from an EMBL/GenBank/DDBJ whole genome shotgun (WGS) entry which is preliminary data.</text>
</comment>
<dbReference type="Proteomes" id="UP000287651">
    <property type="component" value="Unassembled WGS sequence"/>
</dbReference>
<name>A0A426YTG1_ENSVE</name>
<accession>A0A426YTG1</accession>
<organism evidence="1 2">
    <name type="scientific">Ensete ventricosum</name>
    <name type="common">Abyssinian banana</name>
    <name type="synonym">Musa ensete</name>
    <dbReference type="NCBI Taxonomy" id="4639"/>
    <lineage>
        <taxon>Eukaryota</taxon>
        <taxon>Viridiplantae</taxon>
        <taxon>Streptophyta</taxon>
        <taxon>Embryophyta</taxon>
        <taxon>Tracheophyta</taxon>
        <taxon>Spermatophyta</taxon>
        <taxon>Magnoliopsida</taxon>
        <taxon>Liliopsida</taxon>
        <taxon>Zingiberales</taxon>
        <taxon>Musaceae</taxon>
        <taxon>Ensete</taxon>
    </lineage>
</organism>
<dbReference type="AlphaFoldDB" id="A0A426YTG1"/>
<proteinExistence type="predicted"/>
<protein>
    <submittedName>
        <fullName evidence="1">Uncharacterized protein</fullName>
    </submittedName>
</protein>
<reference evidence="1 2" key="1">
    <citation type="journal article" date="2014" name="Agronomy (Basel)">
        <title>A Draft Genome Sequence for Ensete ventricosum, the Drought-Tolerant Tree Against Hunger.</title>
        <authorList>
            <person name="Harrison J."/>
            <person name="Moore K.A."/>
            <person name="Paszkiewicz K."/>
            <person name="Jones T."/>
            <person name="Grant M."/>
            <person name="Ambacheew D."/>
            <person name="Muzemil S."/>
            <person name="Studholme D.J."/>
        </authorList>
    </citation>
    <scope>NUCLEOTIDE SEQUENCE [LARGE SCALE GENOMIC DNA]</scope>
</reference>
<gene>
    <name evidence="1" type="ORF">B296_00028326</name>
</gene>
<dbReference type="EMBL" id="AMZH03010301">
    <property type="protein sequence ID" value="RRT55004.1"/>
    <property type="molecule type" value="Genomic_DNA"/>
</dbReference>